<accession>A0A1I2A8A4</accession>
<dbReference type="InterPro" id="IPR027417">
    <property type="entry name" value="P-loop_NTPase"/>
</dbReference>
<evidence type="ECO:0000256" key="3">
    <source>
        <dbReference type="ARBA" id="ARBA00022840"/>
    </source>
</evidence>
<evidence type="ECO:0000256" key="1">
    <source>
        <dbReference type="ARBA" id="ARBA00022448"/>
    </source>
</evidence>
<dbReference type="SUPFAM" id="SSF52540">
    <property type="entry name" value="P-loop containing nucleoside triphosphate hydrolases"/>
    <property type="match status" value="1"/>
</dbReference>
<name>A0A1I2A8A4_9ACTN</name>
<dbReference type="CDD" id="cd03230">
    <property type="entry name" value="ABC_DR_subfamily_A"/>
    <property type="match status" value="1"/>
</dbReference>
<keyword evidence="6" id="KW-1185">Reference proteome</keyword>
<keyword evidence="3 5" id="KW-0067">ATP-binding</keyword>
<evidence type="ECO:0000313" key="6">
    <source>
        <dbReference type="Proteomes" id="UP000199645"/>
    </source>
</evidence>
<dbReference type="SMART" id="SM00382">
    <property type="entry name" value="AAA"/>
    <property type="match status" value="1"/>
</dbReference>
<protein>
    <submittedName>
        <fullName evidence="5">ABC-2 type transport system ATP-binding protein</fullName>
    </submittedName>
</protein>
<keyword evidence="2" id="KW-0547">Nucleotide-binding</keyword>
<evidence type="ECO:0000313" key="5">
    <source>
        <dbReference type="EMBL" id="SFE39818.1"/>
    </source>
</evidence>
<keyword evidence="1" id="KW-0813">Transport</keyword>
<dbReference type="PANTHER" id="PTHR42939">
    <property type="entry name" value="ABC TRANSPORTER ATP-BINDING PROTEIN ALBC-RELATED"/>
    <property type="match status" value="1"/>
</dbReference>
<sequence>MDPVLSVTGVTFSYGLGNVALDNVGLQVEPGEIVGLVGPNGSGKSTLIKLIFDLLELKSGTIGVSGNDHRTHAAKQDALYLPSDDYLPEFLSGREYIELVTKLYGAARPSPDDIESRFETFGMRGRSRDLIEDYSHGMRKKVQLMLAFLLRRPITVIDETLNGIDLDAVKACKMQMLEHREDGPAYLVCTHDFSFLEDVADRVLVLARGEMLDCLDVPALRDGGERLGDVVDRLVYGGH</sequence>
<dbReference type="GO" id="GO:0016887">
    <property type="term" value="F:ATP hydrolysis activity"/>
    <property type="evidence" value="ECO:0007669"/>
    <property type="project" value="InterPro"/>
</dbReference>
<dbReference type="PROSITE" id="PS50893">
    <property type="entry name" value="ABC_TRANSPORTER_2"/>
    <property type="match status" value="1"/>
</dbReference>
<gene>
    <name evidence="5" type="ORF">SAMN05421541_101553</name>
</gene>
<dbReference type="EMBL" id="FONV01000001">
    <property type="protein sequence ID" value="SFE39818.1"/>
    <property type="molecule type" value="Genomic_DNA"/>
</dbReference>
<dbReference type="Proteomes" id="UP000199645">
    <property type="component" value="Unassembled WGS sequence"/>
</dbReference>
<dbReference type="Gene3D" id="3.40.50.300">
    <property type="entry name" value="P-loop containing nucleotide triphosphate hydrolases"/>
    <property type="match status" value="1"/>
</dbReference>
<dbReference type="PANTHER" id="PTHR42939:SF1">
    <property type="entry name" value="ABC TRANSPORTER ATP-BINDING PROTEIN ALBC-RELATED"/>
    <property type="match status" value="1"/>
</dbReference>
<evidence type="ECO:0000259" key="4">
    <source>
        <dbReference type="PROSITE" id="PS50893"/>
    </source>
</evidence>
<dbReference type="Pfam" id="PF00005">
    <property type="entry name" value="ABC_tran"/>
    <property type="match status" value="1"/>
</dbReference>
<organism evidence="5 6">
    <name type="scientific">Actinoplanes philippinensis</name>
    <dbReference type="NCBI Taxonomy" id="35752"/>
    <lineage>
        <taxon>Bacteria</taxon>
        <taxon>Bacillati</taxon>
        <taxon>Actinomycetota</taxon>
        <taxon>Actinomycetes</taxon>
        <taxon>Micromonosporales</taxon>
        <taxon>Micromonosporaceae</taxon>
        <taxon>Actinoplanes</taxon>
    </lineage>
</organism>
<dbReference type="STRING" id="35752.SAMN05421541_101553"/>
<dbReference type="GO" id="GO:0005524">
    <property type="term" value="F:ATP binding"/>
    <property type="evidence" value="ECO:0007669"/>
    <property type="project" value="UniProtKB-KW"/>
</dbReference>
<proteinExistence type="predicted"/>
<feature type="domain" description="ABC transporter" evidence="4">
    <location>
        <begin position="5"/>
        <end position="233"/>
    </location>
</feature>
<dbReference type="InterPro" id="IPR003593">
    <property type="entry name" value="AAA+_ATPase"/>
</dbReference>
<dbReference type="InterPro" id="IPR051782">
    <property type="entry name" value="ABC_Transporter_VariousFunc"/>
</dbReference>
<reference evidence="5 6" key="1">
    <citation type="submission" date="2016-10" db="EMBL/GenBank/DDBJ databases">
        <authorList>
            <person name="de Groot N.N."/>
        </authorList>
    </citation>
    <scope>NUCLEOTIDE SEQUENCE [LARGE SCALE GENOMIC DNA]</scope>
    <source>
        <strain evidence="5 6">DSM 43019</strain>
    </source>
</reference>
<dbReference type="InterPro" id="IPR003439">
    <property type="entry name" value="ABC_transporter-like_ATP-bd"/>
</dbReference>
<evidence type="ECO:0000256" key="2">
    <source>
        <dbReference type="ARBA" id="ARBA00022741"/>
    </source>
</evidence>
<dbReference type="AlphaFoldDB" id="A0A1I2A8A4"/>
<dbReference type="RefSeq" id="WP_177319548.1">
    <property type="nucleotide sequence ID" value="NZ_BOMT01000010.1"/>
</dbReference>